<dbReference type="GO" id="GO:0005737">
    <property type="term" value="C:cytoplasm"/>
    <property type="evidence" value="ECO:0007669"/>
    <property type="project" value="UniProtKB-SubCell"/>
</dbReference>
<keyword evidence="8" id="KW-0698">rRNA processing</keyword>
<comment type="similarity">
    <text evidence="1 8">Belongs to the endoribonuclease YbeY family.</text>
</comment>
<keyword evidence="6 8" id="KW-0378">Hydrolase</keyword>
<dbReference type="Proteomes" id="UP000866496">
    <property type="component" value="Unassembled WGS sequence"/>
</dbReference>
<keyword evidence="7 8" id="KW-0862">Zinc</keyword>
<dbReference type="OMA" id="RMRIHPL"/>
<gene>
    <name evidence="8 9" type="primary">ybeY</name>
    <name evidence="9" type="ORF">JBJ86_01460</name>
    <name evidence="11" type="ORF">NCTC12000_01560</name>
    <name evidence="10" type="ORF">O6C86_07435</name>
</gene>
<evidence type="ECO:0000256" key="8">
    <source>
        <dbReference type="HAMAP-Rule" id="MF_00009"/>
    </source>
</evidence>
<dbReference type="EMBL" id="DACWHX010000002">
    <property type="protein sequence ID" value="HAU1878921.1"/>
    <property type="molecule type" value="Genomic_DNA"/>
</dbReference>
<dbReference type="Proteomes" id="UP000254631">
    <property type="component" value="Unassembled WGS sequence"/>
</dbReference>
<evidence type="ECO:0000313" key="12">
    <source>
        <dbReference type="Proteomes" id="UP000254631"/>
    </source>
</evidence>
<dbReference type="EMBL" id="UGOL01000001">
    <property type="protein sequence ID" value="STX79568.1"/>
    <property type="molecule type" value="Genomic_DNA"/>
</dbReference>
<dbReference type="Pfam" id="PF02130">
    <property type="entry name" value="YbeY"/>
    <property type="match status" value="1"/>
</dbReference>
<dbReference type="GO" id="GO:0006364">
    <property type="term" value="P:rRNA processing"/>
    <property type="evidence" value="ECO:0007669"/>
    <property type="project" value="UniProtKB-UniRule"/>
</dbReference>
<dbReference type="GO" id="GO:0004222">
    <property type="term" value="F:metalloendopeptidase activity"/>
    <property type="evidence" value="ECO:0007669"/>
    <property type="project" value="InterPro"/>
</dbReference>
<evidence type="ECO:0000256" key="3">
    <source>
        <dbReference type="ARBA" id="ARBA00022722"/>
    </source>
</evidence>
<proteinExistence type="inferred from homology"/>
<evidence type="ECO:0000256" key="4">
    <source>
        <dbReference type="ARBA" id="ARBA00022723"/>
    </source>
</evidence>
<accession>A0A128G9L9</accession>
<evidence type="ECO:0000313" key="13">
    <source>
        <dbReference type="Proteomes" id="UP000866496"/>
    </source>
</evidence>
<evidence type="ECO:0000256" key="5">
    <source>
        <dbReference type="ARBA" id="ARBA00022759"/>
    </source>
</evidence>
<keyword evidence="2 8" id="KW-0690">Ribosome biogenesis</keyword>
<dbReference type="GO" id="GO:0008270">
    <property type="term" value="F:zinc ion binding"/>
    <property type="evidence" value="ECO:0007669"/>
    <property type="project" value="UniProtKB-UniRule"/>
</dbReference>
<dbReference type="InterPro" id="IPR023091">
    <property type="entry name" value="MetalPrtase_cat_dom_sf_prd"/>
</dbReference>
<dbReference type="AlphaFoldDB" id="A0A128G9L9"/>
<reference evidence="9" key="3">
    <citation type="submission" date="2019-10" db="EMBL/GenBank/DDBJ databases">
        <authorList>
            <consortium name="NCBI Pathogen Detection Project"/>
        </authorList>
    </citation>
    <scope>NUCLEOTIDE SEQUENCE</scope>
    <source>
        <strain evidence="9">AZ00058701</strain>
    </source>
</reference>
<sequence>MTYHIDIQNATGKLLPLSEDEITKLASLALRDHKQDAELTVRLVDVEEMTYLNHTYRKKNKPTNVLAFPCSLPANIELECPLLGDVVICPEVLLAESAQFNKSLHAHWSLILIHGVLHLLGYDHIKDEEASIMQMLEAKLLAELGYANPYEVEENELE</sequence>
<comment type="function">
    <text evidence="8">Single strand-specific metallo-endoribonuclease involved in late-stage 70S ribosome quality control and in maturation of the 3' terminus of the 16S rRNA.</text>
</comment>
<organism evidence="9 13">
    <name type="scientific">Legionella pneumophila</name>
    <dbReference type="NCBI Taxonomy" id="446"/>
    <lineage>
        <taxon>Bacteria</taxon>
        <taxon>Pseudomonadati</taxon>
        <taxon>Pseudomonadota</taxon>
        <taxon>Gammaproteobacteria</taxon>
        <taxon>Legionellales</taxon>
        <taxon>Legionellaceae</taxon>
        <taxon>Legionella</taxon>
    </lineage>
</organism>
<feature type="binding site" evidence="8">
    <location>
        <position position="124"/>
    </location>
    <ligand>
        <name>Zn(2+)</name>
        <dbReference type="ChEBI" id="CHEBI:29105"/>
        <note>catalytic</note>
    </ligand>
</feature>
<dbReference type="GeneID" id="57035430"/>
<keyword evidence="3 8" id="KW-0540">Nuclease</keyword>
<evidence type="ECO:0000313" key="10">
    <source>
        <dbReference type="EMBL" id="MCZ4719049.1"/>
    </source>
</evidence>
<dbReference type="EMBL" id="JAPXIC010000040">
    <property type="protein sequence ID" value="MCZ4719049.1"/>
    <property type="molecule type" value="Genomic_DNA"/>
</dbReference>
<dbReference type="InterPro" id="IPR020549">
    <property type="entry name" value="YbeY_CS"/>
</dbReference>
<feature type="binding site" evidence="8">
    <location>
        <position position="114"/>
    </location>
    <ligand>
        <name>Zn(2+)</name>
        <dbReference type="ChEBI" id="CHEBI:29105"/>
        <note>catalytic</note>
    </ligand>
</feature>
<keyword evidence="4 8" id="KW-0479">Metal-binding</keyword>
<evidence type="ECO:0000256" key="6">
    <source>
        <dbReference type="ARBA" id="ARBA00022801"/>
    </source>
</evidence>
<comment type="cofactor">
    <cofactor evidence="8">
        <name>Zn(2+)</name>
        <dbReference type="ChEBI" id="CHEBI:29105"/>
    </cofactor>
    <text evidence="8">Binds 1 zinc ion.</text>
</comment>
<evidence type="ECO:0000256" key="2">
    <source>
        <dbReference type="ARBA" id="ARBA00022517"/>
    </source>
</evidence>
<feature type="binding site" evidence="8">
    <location>
        <position position="118"/>
    </location>
    <ligand>
        <name>Zn(2+)</name>
        <dbReference type="ChEBI" id="CHEBI:29105"/>
        <note>catalytic</note>
    </ligand>
</feature>
<dbReference type="EC" id="3.1.-.-" evidence="8"/>
<dbReference type="PANTHER" id="PTHR46986:SF1">
    <property type="entry name" value="ENDORIBONUCLEASE YBEY, CHLOROPLASTIC"/>
    <property type="match status" value="1"/>
</dbReference>
<evidence type="ECO:0000313" key="9">
    <source>
        <dbReference type="EMBL" id="HAU1878921.1"/>
    </source>
</evidence>
<keyword evidence="5 8" id="KW-0255">Endonuclease</keyword>
<evidence type="ECO:0000313" key="11">
    <source>
        <dbReference type="EMBL" id="STX79568.1"/>
    </source>
</evidence>
<dbReference type="eggNOG" id="COG0319">
    <property type="taxonomic scope" value="Bacteria"/>
</dbReference>
<keyword evidence="8" id="KW-0963">Cytoplasm</keyword>
<evidence type="ECO:0000256" key="7">
    <source>
        <dbReference type="ARBA" id="ARBA00022833"/>
    </source>
</evidence>
<dbReference type="HAMAP" id="MF_00009">
    <property type="entry name" value="Endoribonucl_YbeY"/>
    <property type="match status" value="1"/>
</dbReference>
<dbReference type="PANTHER" id="PTHR46986">
    <property type="entry name" value="ENDORIBONUCLEASE YBEY, CHLOROPLASTIC"/>
    <property type="match status" value="1"/>
</dbReference>
<dbReference type="PROSITE" id="PS01306">
    <property type="entry name" value="UPF0054"/>
    <property type="match status" value="1"/>
</dbReference>
<dbReference type="GO" id="GO:0004521">
    <property type="term" value="F:RNA endonuclease activity"/>
    <property type="evidence" value="ECO:0007669"/>
    <property type="project" value="UniProtKB-UniRule"/>
</dbReference>
<dbReference type="NCBIfam" id="TIGR00043">
    <property type="entry name" value="rRNA maturation RNase YbeY"/>
    <property type="match status" value="1"/>
</dbReference>
<dbReference type="Proteomes" id="UP001071279">
    <property type="component" value="Unassembled WGS sequence"/>
</dbReference>
<comment type="subcellular location">
    <subcellularLocation>
        <location evidence="8">Cytoplasm</location>
    </subcellularLocation>
</comment>
<dbReference type="SUPFAM" id="SSF55486">
    <property type="entry name" value="Metalloproteases ('zincins'), catalytic domain"/>
    <property type="match status" value="1"/>
</dbReference>
<reference evidence="11 12" key="2">
    <citation type="submission" date="2018-06" db="EMBL/GenBank/DDBJ databases">
        <authorList>
            <consortium name="Pathogen Informatics"/>
            <person name="Doyle S."/>
        </authorList>
    </citation>
    <scope>NUCLEOTIDE SEQUENCE [LARGE SCALE GENOMIC DNA]</scope>
    <source>
        <strain evidence="11 12">NCTC12000</strain>
    </source>
</reference>
<protein>
    <recommendedName>
        <fullName evidence="8">Endoribonuclease YbeY</fullName>
        <ecNumber evidence="8">3.1.-.-</ecNumber>
    </recommendedName>
</protein>
<dbReference type="Gene3D" id="3.40.390.30">
    <property type="entry name" value="Metalloproteases ('zincins'), catalytic domain"/>
    <property type="match status" value="1"/>
</dbReference>
<dbReference type="InterPro" id="IPR002036">
    <property type="entry name" value="YbeY"/>
</dbReference>
<name>A0A128G9L9_LEGPN</name>
<evidence type="ECO:0000256" key="1">
    <source>
        <dbReference type="ARBA" id="ARBA00010875"/>
    </source>
</evidence>
<dbReference type="RefSeq" id="WP_010947169.1">
    <property type="nucleotide sequence ID" value="NZ_BAZA01000068.1"/>
</dbReference>
<reference evidence="10" key="4">
    <citation type="submission" date="2022-12" db="EMBL/GenBank/DDBJ databases">
        <title>Comparative genomics of Legionella pneumophila isolates from the West Bank and Germany support molecular epidemiology of Legionnaires disease.</title>
        <authorList>
            <person name="Zayed A.R."/>
            <person name="Bitar D.M."/>
            <person name="Steinert M."/>
            <person name="Lueck C."/>
            <person name="Brettar I."/>
            <person name="Hoefle M.G."/>
            <person name="Bunk B."/>
        </authorList>
    </citation>
    <scope>NUCLEOTIDE SEQUENCE</scope>
    <source>
        <strain evidence="10">H23</strain>
    </source>
</reference>
<reference evidence="9" key="1">
    <citation type="journal article" date="2018" name="Genome Biol.">
        <title>SKESA: strategic k-mer extension for scrupulous assemblies.</title>
        <authorList>
            <person name="Souvorov A."/>
            <person name="Agarwala R."/>
            <person name="Lipman D.J."/>
        </authorList>
    </citation>
    <scope>NUCLEOTIDE SEQUENCE</scope>
    <source>
        <strain evidence="9">AZ00058701</strain>
    </source>
</reference>
<dbReference type="SMR" id="A0A128G9L9"/>